<dbReference type="PANTHER" id="PTHR46173:SF1">
    <property type="entry name" value="CCA TRNA NUCLEOTIDYLTRANSFERASE 1, MITOCHONDRIAL"/>
    <property type="match status" value="1"/>
</dbReference>
<dbReference type="InterPro" id="IPR003607">
    <property type="entry name" value="HD/PDEase_dom"/>
</dbReference>
<dbReference type="GO" id="GO:0008033">
    <property type="term" value="P:tRNA processing"/>
    <property type="evidence" value="ECO:0007669"/>
    <property type="project" value="UniProtKB-KW"/>
</dbReference>
<dbReference type="CDD" id="cd05398">
    <property type="entry name" value="NT_ClassII-CCAase"/>
    <property type="match status" value="1"/>
</dbReference>
<dbReference type="NCBIfam" id="TIGR02692">
    <property type="entry name" value="tRNA_CCA_actino"/>
    <property type="match status" value="1"/>
</dbReference>
<sequence>MVNMAEALVRLQTLAGSPTVSTLAAAFREAGHELALVGGPVRDAMLDRGTNDLDFTTDARPDEILRIVTPVSTAQWDIGREFGTIGARIAGETVEITTYRADEYDGATRKPVVAFGDSLEGDLVRRDFTVNAMALRLPEVTLVDPSGGVEDLIGGVLRTPIDPDVSFGDDPLRMLRAARFAGQLGFSVHDDARGAMRDRAATLDIVSAERIQGELTKLLSTDAPRAGIRLLVDTGLADRFLPEIPALRLEIDEHHHHKDVYEHSLTVLDQAIGYEKSRHPGEAPDVTLRLAALLHDIGKPATKRTEAGGVTFYHHDIVGAKLAKKRLGALRYDSDTIRDVARLVELHLRFFGYTEAAWSDSAVRRYVRDAGPLLERLHMLTRADVTTRNKRKADRLGFAYDDLEERIATLREQEEMDSVRPDLDGNRIQEVLGVPPGRVVGEAYRFLLEVRLDEGPLPPEEAERRLLAWWADRSE</sequence>
<keyword evidence="6" id="KW-0547">Nucleotide-binding</keyword>
<dbReference type="SMART" id="SM00471">
    <property type="entry name" value="HDc"/>
    <property type="match status" value="1"/>
</dbReference>
<keyword evidence="3" id="KW-0819">tRNA processing</keyword>
<dbReference type="InterPro" id="IPR014065">
    <property type="entry name" value="tRNA_adenylyltransferase"/>
</dbReference>
<gene>
    <name evidence="9" type="ORF">ELQ94_01190</name>
</gene>
<dbReference type="NCBIfam" id="TIGR00277">
    <property type="entry name" value="HDIG"/>
    <property type="match status" value="1"/>
</dbReference>
<dbReference type="AlphaFoldDB" id="A0A433JWQ1"/>
<dbReference type="CDD" id="cd00077">
    <property type="entry name" value="HDc"/>
    <property type="match status" value="1"/>
</dbReference>
<dbReference type="SUPFAM" id="SSF81891">
    <property type="entry name" value="Poly A polymerase C-terminal region-like"/>
    <property type="match status" value="1"/>
</dbReference>
<reference evidence="9 10" key="1">
    <citation type="submission" date="2018-12" db="EMBL/GenBank/DDBJ databases">
        <authorList>
            <person name="Li F."/>
        </authorList>
    </citation>
    <scope>NUCLEOTIDE SEQUENCE [LARGE SCALE GENOMIC DNA]</scope>
    <source>
        <strain evidence="9 10">EGI 6500705</strain>
    </source>
</reference>
<keyword evidence="5" id="KW-0479">Metal-binding</keyword>
<keyword evidence="7" id="KW-0460">Magnesium</keyword>
<dbReference type="OrthoDB" id="9805698at2"/>
<dbReference type="InterPro" id="IPR006675">
    <property type="entry name" value="HDIG_dom"/>
</dbReference>
<evidence type="ECO:0000256" key="5">
    <source>
        <dbReference type="ARBA" id="ARBA00022723"/>
    </source>
</evidence>
<dbReference type="InterPro" id="IPR050264">
    <property type="entry name" value="Bact_CCA-adding_enz_type3_sf"/>
</dbReference>
<dbReference type="EC" id="2.7.7.72" evidence="9"/>
<dbReference type="InterPro" id="IPR006674">
    <property type="entry name" value="HD_domain"/>
</dbReference>
<feature type="domain" description="HD/PDEase" evidence="8">
    <location>
        <begin position="256"/>
        <end position="398"/>
    </location>
</feature>
<keyword evidence="2 9" id="KW-0808">Transferase</keyword>
<dbReference type="Pfam" id="PF01966">
    <property type="entry name" value="HD"/>
    <property type="match status" value="1"/>
</dbReference>
<organism evidence="9 10">
    <name type="scientific">Labedella endophytica</name>
    <dbReference type="NCBI Taxonomy" id="1523160"/>
    <lineage>
        <taxon>Bacteria</taxon>
        <taxon>Bacillati</taxon>
        <taxon>Actinomycetota</taxon>
        <taxon>Actinomycetes</taxon>
        <taxon>Micrococcales</taxon>
        <taxon>Microbacteriaceae</taxon>
        <taxon>Labedella</taxon>
    </lineage>
</organism>
<dbReference type="Pfam" id="PF01743">
    <property type="entry name" value="PolyA_pol"/>
    <property type="match status" value="1"/>
</dbReference>
<dbReference type="InterPro" id="IPR043519">
    <property type="entry name" value="NT_sf"/>
</dbReference>
<dbReference type="Gene3D" id="1.10.3090.10">
    <property type="entry name" value="cca-adding enzyme, domain 2"/>
    <property type="match status" value="1"/>
</dbReference>
<dbReference type="Pfam" id="PF12627">
    <property type="entry name" value="PolyA_pol_RNAbd"/>
    <property type="match status" value="1"/>
</dbReference>
<comment type="cofactor">
    <cofactor evidence="1">
        <name>Mg(2+)</name>
        <dbReference type="ChEBI" id="CHEBI:18420"/>
    </cofactor>
</comment>
<dbReference type="Gene3D" id="3.30.460.10">
    <property type="entry name" value="Beta Polymerase, domain 2"/>
    <property type="match status" value="1"/>
</dbReference>
<dbReference type="EMBL" id="RZGZ01000001">
    <property type="protein sequence ID" value="RUR03636.1"/>
    <property type="molecule type" value="Genomic_DNA"/>
</dbReference>
<accession>A0A433JWQ1</accession>
<dbReference type="GO" id="GO:0004810">
    <property type="term" value="F:CCA tRNA nucleotidyltransferase activity"/>
    <property type="evidence" value="ECO:0007669"/>
    <property type="project" value="UniProtKB-EC"/>
</dbReference>
<evidence type="ECO:0000259" key="8">
    <source>
        <dbReference type="SMART" id="SM00471"/>
    </source>
</evidence>
<proteinExistence type="predicted"/>
<dbReference type="RefSeq" id="WP_127047226.1">
    <property type="nucleotide sequence ID" value="NZ_RZGZ01000001.1"/>
</dbReference>
<keyword evidence="4 9" id="KW-0548">Nucleotidyltransferase</keyword>
<protein>
    <submittedName>
        <fullName evidence="9">CCA tRNA nucleotidyltransferase</fullName>
        <ecNumber evidence="9">2.7.7.72</ecNumber>
    </submittedName>
</protein>
<evidence type="ECO:0000256" key="1">
    <source>
        <dbReference type="ARBA" id="ARBA00001946"/>
    </source>
</evidence>
<name>A0A433JWQ1_9MICO</name>
<evidence type="ECO:0000256" key="6">
    <source>
        <dbReference type="ARBA" id="ARBA00022741"/>
    </source>
</evidence>
<evidence type="ECO:0000256" key="4">
    <source>
        <dbReference type="ARBA" id="ARBA00022695"/>
    </source>
</evidence>
<dbReference type="SUPFAM" id="SSF81301">
    <property type="entry name" value="Nucleotidyltransferase"/>
    <property type="match status" value="1"/>
</dbReference>
<evidence type="ECO:0000256" key="7">
    <source>
        <dbReference type="ARBA" id="ARBA00022842"/>
    </source>
</evidence>
<dbReference type="PANTHER" id="PTHR46173">
    <property type="entry name" value="CCA TRNA NUCLEOTIDYLTRANSFERASE 1, MITOCHONDRIAL"/>
    <property type="match status" value="1"/>
</dbReference>
<evidence type="ECO:0000256" key="3">
    <source>
        <dbReference type="ARBA" id="ARBA00022694"/>
    </source>
</evidence>
<dbReference type="InterPro" id="IPR002646">
    <property type="entry name" value="PolA_pol_head_dom"/>
</dbReference>
<keyword evidence="10" id="KW-1185">Reference proteome</keyword>
<evidence type="ECO:0000313" key="9">
    <source>
        <dbReference type="EMBL" id="RUR03636.1"/>
    </source>
</evidence>
<evidence type="ECO:0000313" key="10">
    <source>
        <dbReference type="Proteomes" id="UP000274909"/>
    </source>
</evidence>
<comment type="caution">
    <text evidence="9">The sequence shown here is derived from an EMBL/GenBank/DDBJ whole genome shotgun (WGS) entry which is preliminary data.</text>
</comment>
<dbReference type="InterPro" id="IPR032828">
    <property type="entry name" value="PolyA_RNA-bd"/>
</dbReference>
<dbReference type="GO" id="GO:0000049">
    <property type="term" value="F:tRNA binding"/>
    <property type="evidence" value="ECO:0007669"/>
    <property type="project" value="TreeGrafter"/>
</dbReference>
<evidence type="ECO:0000256" key="2">
    <source>
        <dbReference type="ARBA" id="ARBA00022679"/>
    </source>
</evidence>
<dbReference type="GO" id="GO:0046872">
    <property type="term" value="F:metal ion binding"/>
    <property type="evidence" value="ECO:0007669"/>
    <property type="project" value="UniProtKB-KW"/>
</dbReference>
<dbReference type="Proteomes" id="UP000274909">
    <property type="component" value="Unassembled WGS sequence"/>
</dbReference>
<dbReference type="GO" id="GO:0000166">
    <property type="term" value="F:nucleotide binding"/>
    <property type="evidence" value="ECO:0007669"/>
    <property type="project" value="UniProtKB-KW"/>
</dbReference>